<proteinExistence type="predicted"/>
<sequence length="463" mass="54475">MKQQHIQHLYWRVGFGISISELENLKSDSKSNIITSIFSKSKDVNLLQLDLSELNPIKSTNPKVLMTEMGEATFQKLIQKGQQKVKDLNHAWIDRLSEPTSILREKMTLFWANTFVCRDNNIFHIQHYNNTLRKHALGDFRNFVKAIAKEASMSKYLNNRQNVKESPNENFARELMELFTLGVGNYTEKDIKESARAFSGWSFKNNGDFFLRKQKHDYEEKTFFGKTGHFNGDDIIDIILEQKQCAKFICAKVYKYFVNPNVDQDRLEEITTLFYKEYNIEKLMQHIFTSDWFYNEENIGAKIKSPIELLVGIHRVVPVTFNKKKQLHYLQKMMGQVLLYPDNVSGWKGDKNWIDSNTLMFRMKLPSLLLNNAIINLEEKGAFEDSFEAYYKKEKNRNKFLNVTQKWAQFEKEYGHLKPDELRKIIIIPKIDKDTKDLISNLKVKSNKDYCIQLMSIPEYQLC</sequence>
<reference evidence="1 2" key="1">
    <citation type="submission" date="2016-11" db="EMBL/GenBank/DDBJ databases">
        <title>Trade-off between light-utilization and light-protection in marine flavobacteria.</title>
        <authorList>
            <person name="Kumagai Y."/>
        </authorList>
    </citation>
    <scope>NUCLEOTIDE SEQUENCE [LARGE SCALE GENOMIC DNA]</scope>
    <source>
        <strain evidence="1 2">ATCC 700397</strain>
    </source>
</reference>
<keyword evidence="2" id="KW-1185">Reference proteome</keyword>
<organism evidence="1 2">
    <name type="scientific">Polaribacter filamentus</name>
    <dbReference type="NCBI Taxonomy" id="53483"/>
    <lineage>
        <taxon>Bacteria</taxon>
        <taxon>Pseudomonadati</taxon>
        <taxon>Bacteroidota</taxon>
        <taxon>Flavobacteriia</taxon>
        <taxon>Flavobacteriales</taxon>
        <taxon>Flavobacteriaceae</taxon>
    </lineage>
</organism>
<evidence type="ECO:0000313" key="1">
    <source>
        <dbReference type="EMBL" id="PQB08953.1"/>
    </source>
</evidence>
<dbReference type="InterPro" id="IPR014917">
    <property type="entry name" value="DUF1800"/>
</dbReference>
<evidence type="ECO:0000313" key="2">
    <source>
        <dbReference type="Proteomes" id="UP000239522"/>
    </source>
</evidence>
<dbReference type="EMBL" id="MQUA01000004">
    <property type="protein sequence ID" value="PQB08953.1"/>
    <property type="molecule type" value="Genomic_DNA"/>
</dbReference>
<name>A0A2S7L2K7_9FLAO</name>
<gene>
    <name evidence="1" type="ORF">BST83_00965</name>
</gene>
<dbReference type="OrthoDB" id="9772295at2"/>
<dbReference type="RefSeq" id="WP_104808172.1">
    <property type="nucleotide sequence ID" value="NZ_MQUA01000004.1"/>
</dbReference>
<dbReference type="Pfam" id="PF08811">
    <property type="entry name" value="DUF1800"/>
    <property type="match status" value="1"/>
</dbReference>
<dbReference type="AlphaFoldDB" id="A0A2S7L2K7"/>
<protein>
    <recommendedName>
        <fullName evidence="3">DUF1800 domain-containing protein</fullName>
    </recommendedName>
</protein>
<dbReference type="Proteomes" id="UP000239522">
    <property type="component" value="Unassembled WGS sequence"/>
</dbReference>
<comment type="caution">
    <text evidence="1">The sequence shown here is derived from an EMBL/GenBank/DDBJ whole genome shotgun (WGS) entry which is preliminary data.</text>
</comment>
<evidence type="ECO:0008006" key="3">
    <source>
        <dbReference type="Google" id="ProtNLM"/>
    </source>
</evidence>
<accession>A0A2S7L2K7</accession>